<keyword evidence="3" id="KW-1185">Reference proteome</keyword>
<dbReference type="EMBL" id="CP138582">
    <property type="protein sequence ID" value="WPG99753.1"/>
    <property type="molecule type" value="Genomic_DNA"/>
</dbReference>
<proteinExistence type="predicted"/>
<feature type="compositionally biased region" description="Polar residues" evidence="1">
    <location>
        <begin position="45"/>
        <end position="56"/>
    </location>
</feature>
<feature type="region of interest" description="Disordered" evidence="1">
    <location>
        <begin position="102"/>
        <end position="202"/>
    </location>
</feature>
<dbReference type="PANTHER" id="PTHR37540">
    <property type="entry name" value="TRANSCRIPTION FACTOR (ACR-2), PUTATIVE-RELATED-RELATED"/>
    <property type="match status" value="1"/>
</dbReference>
<protein>
    <submittedName>
        <fullName evidence="2">Uncharacterized protein</fullName>
    </submittedName>
</protein>
<organism evidence="2 3">
    <name type="scientific">Acrodontium crateriforme</name>
    <dbReference type="NCBI Taxonomy" id="150365"/>
    <lineage>
        <taxon>Eukaryota</taxon>
        <taxon>Fungi</taxon>
        <taxon>Dikarya</taxon>
        <taxon>Ascomycota</taxon>
        <taxon>Pezizomycotina</taxon>
        <taxon>Dothideomycetes</taxon>
        <taxon>Dothideomycetidae</taxon>
        <taxon>Mycosphaerellales</taxon>
        <taxon>Teratosphaeriaceae</taxon>
        <taxon>Acrodontium</taxon>
    </lineage>
</organism>
<name>A0AAQ3M1H8_9PEZI</name>
<dbReference type="InterPro" id="IPR021858">
    <property type="entry name" value="Fun_TF"/>
</dbReference>
<feature type="region of interest" description="Disordered" evidence="1">
    <location>
        <begin position="37"/>
        <end position="61"/>
    </location>
</feature>
<dbReference type="Proteomes" id="UP001303373">
    <property type="component" value="Chromosome 3"/>
</dbReference>
<sequence>MSPPYFDSKVNGWIAFGTGLAAAQAQPMKWYDSLFEDTSPDARSESTVADSVSHNATPDGVPDLQAMHTDHRPRLESQDNGNLRFFVVDHPDKLRDREQMRQNRKHVMQDYLVKERQKPSSADLRANGSMHDGRQMRRRSRPTRAPNPAVKSKPTSEDVSNSNTTLTGEDNSLSLVRRHTKKRPPSEGDELHDRPQVSRRKTEDSVCNGSLYSFAPENALVFPFDFSSNFLTPYLRANLHDVPFVLNRFGGGLNPFHTWPTFSDSAVDVAALKLKCSQSFGSKGLAEFWVPSLLTSRPAFLSTLCISSAHDDIMSRSSRPTQDQRSTESFERIRVRAEVIQMITKIMKDPELQTADTTIIAVLQLLNSEIMGCEETTMQWHQHGLHEMVRQRGGLDQLGLHGKLASILTITMYLIAALRETTPHVDFQAHAKKQQRRPSQDRKPFPKSPFVGSPMRPTSDNKESPSTEKTLELLDILRRITDAFLSQHPSSSNPHVNGLRCTSNARDAAESVSVMKNKIFAFNTAESYVFSDVNQKHRFEAIRLTSLIYAFALDNEVPLSTAAAILRQATPSPCGENGDCASHIRAKSDTSSMSLSFQIKSNLMRTDLSGCWGAMSGVLFWITLVAGAAANPEASEHQQREPEGYEEEEARKWLAAVAVRCEILLSFDFGQSILSTLKKMVGIQQTLARRSAARSGSGGSERGSVSARVHGPVEAQKGFGDFVHDFLD</sequence>
<feature type="compositionally biased region" description="Polar residues" evidence="1">
    <location>
        <begin position="157"/>
        <end position="174"/>
    </location>
</feature>
<dbReference type="AlphaFoldDB" id="A0AAQ3M1H8"/>
<feature type="region of interest" description="Disordered" evidence="1">
    <location>
        <begin position="428"/>
        <end position="468"/>
    </location>
</feature>
<gene>
    <name evidence="2" type="ORF">R9X50_00257200</name>
</gene>
<evidence type="ECO:0000256" key="1">
    <source>
        <dbReference type="SAM" id="MobiDB-lite"/>
    </source>
</evidence>
<dbReference type="Pfam" id="PF11951">
    <property type="entry name" value="Fungal_trans_2"/>
    <property type="match status" value="1"/>
</dbReference>
<evidence type="ECO:0000313" key="2">
    <source>
        <dbReference type="EMBL" id="WPG99753.1"/>
    </source>
</evidence>
<reference evidence="2 3" key="1">
    <citation type="submission" date="2023-11" db="EMBL/GenBank/DDBJ databases">
        <title>An acidophilic fungus is an integral part of prey digestion in a carnivorous sundew plant.</title>
        <authorList>
            <person name="Tsai I.J."/>
        </authorList>
    </citation>
    <scope>NUCLEOTIDE SEQUENCE [LARGE SCALE GENOMIC DNA]</scope>
    <source>
        <strain evidence="2">169a</strain>
    </source>
</reference>
<dbReference type="PANTHER" id="PTHR37540:SF5">
    <property type="entry name" value="TRANSCRIPTION FACTOR DOMAIN-CONTAINING PROTEIN"/>
    <property type="match status" value="1"/>
</dbReference>
<feature type="compositionally biased region" description="Basic and acidic residues" evidence="1">
    <location>
        <begin position="459"/>
        <end position="468"/>
    </location>
</feature>
<feature type="compositionally biased region" description="Basic and acidic residues" evidence="1">
    <location>
        <begin position="184"/>
        <end position="202"/>
    </location>
</feature>
<evidence type="ECO:0000313" key="3">
    <source>
        <dbReference type="Proteomes" id="UP001303373"/>
    </source>
</evidence>
<accession>A0AAQ3M1H8</accession>